<evidence type="ECO:0000256" key="3">
    <source>
        <dbReference type="ARBA" id="ARBA00006171"/>
    </source>
</evidence>
<comment type="similarity">
    <text evidence="3">Belongs to the HAD-like hydrolase superfamily. CbbY/CbbZ/Gph/YieH family.</text>
</comment>
<dbReference type="Gene3D" id="1.10.150.240">
    <property type="entry name" value="Putative phosphatase, domain 2"/>
    <property type="match status" value="1"/>
</dbReference>
<comment type="caution">
    <text evidence="5">The sequence shown here is derived from an EMBL/GenBank/DDBJ whole genome shotgun (WGS) entry which is preliminary data.</text>
</comment>
<evidence type="ECO:0000313" key="5">
    <source>
        <dbReference type="EMBL" id="GMN88825.1"/>
    </source>
</evidence>
<comment type="catalytic activity">
    <reaction evidence="1">
        <text>2-phosphoglycolate + H2O = glycolate + phosphate</text>
        <dbReference type="Rhea" id="RHEA:14369"/>
        <dbReference type="ChEBI" id="CHEBI:15377"/>
        <dbReference type="ChEBI" id="CHEBI:29805"/>
        <dbReference type="ChEBI" id="CHEBI:43474"/>
        <dbReference type="ChEBI" id="CHEBI:58033"/>
        <dbReference type="EC" id="3.1.3.18"/>
    </reaction>
</comment>
<dbReference type="NCBIfam" id="TIGR01549">
    <property type="entry name" value="HAD-SF-IA-v1"/>
    <property type="match status" value="1"/>
</dbReference>
<dbReference type="InterPro" id="IPR041492">
    <property type="entry name" value="HAD_2"/>
</dbReference>
<evidence type="ECO:0000256" key="4">
    <source>
        <dbReference type="ARBA" id="ARBA00013078"/>
    </source>
</evidence>
<dbReference type="Pfam" id="PF13419">
    <property type="entry name" value="HAD_2"/>
    <property type="match status" value="1"/>
</dbReference>
<reference evidence="5 6" key="1">
    <citation type="journal article" date="2024" name="Dis. Aquat. Organ.">
        <title>Francisella sciaenopsi sp. nov. isolated from diseased red drum Sciaenops ocellatus in Florida, USA.</title>
        <authorList>
            <person name="Kawahara M."/>
            <person name="Cody T.T."/>
            <person name="Yanong R.P.E."/>
            <person name="Henderson E."/>
            <person name="Yazdi Z."/>
            <person name="Soto E."/>
        </authorList>
    </citation>
    <scope>NUCLEOTIDE SEQUENCE [LARGE SCALE GENOMIC DNA]</scope>
    <source>
        <strain evidence="5 6">R22-20-7</strain>
    </source>
</reference>
<organism evidence="5 6">
    <name type="scientific">Francisella sciaenopsi</name>
    <dbReference type="NCBI Taxonomy" id="3055034"/>
    <lineage>
        <taxon>Bacteria</taxon>
        <taxon>Pseudomonadati</taxon>
        <taxon>Pseudomonadota</taxon>
        <taxon>Gammaproteobacteria</taxon>
        <taxon>Thiotrichales</taxon>
        <taxon>Francisellaceae</taxon>
        <taxon>Francisella</taxon>
    </lineage>
</organism>
<dbReference type="InterPro" id="IPR023214">
    <property type="entry name" value="HAD_sf"/>
</dbReference>
<dbReference type="InterPro" id="IPR006439">
    <property type="entry name" value="HAD-SF_hydro_IA"/>
</dbReference>
<sequence>MILAIFDFDGTICDTKDSILNITDLTYKSLNKNISKGLIKDTLKLGCSLEETFSVINTSLNLDFDIDFLVKTYRNLYNNNGYKYIKVYEGITPLLDFLKKKDVTILILSNKGSESIEKILKYNKIGGYIDEVIGADFCKYNKPNSKLFSEVISAKYPNIEKEKTYIIGDTLTDIKFAKNSNLKSCFVDYGYGDTNECIQLQPDIVVHSPKELFKIQNLIK</sequence>
<dbReference type="GO" id="GO:0016787">
    <property type="term" value="F:hydrolase activity"/>
    <property type="evidence" value="ECO:0007669"/>
    <property type="project" value="UniProtKB-KW"/>
</dbReference>
<dbReference type="EC" id="3.1.3.18" evidence="4"/>
<dbReference type="InterPro" id="IPR050155">
    <property type="entry name" value="HAD-like_hydrolase_sf"/>
</dbReference>
<protein>
    <recommendedName>
        <fullName evidence="4">phosphoglycolate phosphatase</fullName>
        <ecNumber evidence="4">3.1.3.18</ecNumber>
    </recommendedName>
</protein>
<dbReference type="SFLD" id="SFLDS00003">
    <property type="entry name" value="Haloacid_Dehalogenase"/>
    <property type="match status" value="1"/>
</dbReference>
<keyword evidence="6" id="KW-1185">Reference proteome</keyword>
<dbReference type="SFLD" id="SFLDG01129">
    <property type="entry name" value="C1.5:_HAD__Beta-PGM__Phosphata"/>
    <property type="match status" value="1"/>
</dbReference>
<keyword evidence="5" id="KW-0378">Hydrolase</keyword>
<dbReference type="PANTHER" id="PTHR43434">
    <property type="entry name" value="PHOSPHOGLYCOLATE PHOSPHATASE"/>
    <property type="match status" value="1"/>
</dbReference>
<dbReference type="InterPro" id="IPR023198">
    <property type="entry name" value="PGP-like_dom2"/>
</dbReference>
<gene>
    <name evidence="5" type="ORF">fsci_03110</name>
</gene>
<dbReference type="SUPFAM" id="SSF56784">
    <property type="entry name" value="HAD-like"/>
    <property type="match status" value="1"/>
</dbReference>
<name>A0ABQ6PCY8_9GAMM</name>
<accession>A0ABQ6PCY8</accession>
<evidence type="ECO:0000313" key="6">
    <source>
        <dbReference type="Proteomes" id="UP001628164"/>
    </source>
</evidence>
<evidence type="ECO:0000256" key="2">
    <source>
        <dbReference type="ARBA" id="ARBA00004818"/>
    </source>
</evidence>
<proteinExistence type="inferred from homology"/>
<dbReference type="RefSeq" id="WP_407876716.1">
    <property type="nucleotide sequence ID" value="NZ_BTHG01000001.1"/>
</dbReference>
<dbReference type="Proteomes" id="UP001628164">
    <property type="component" value="Unassembled WGS sequence"/>
</dbReference>
<comment type="pathway">
    <text evidence="2">Organic acid metabolism; glycolate biosynthesis; glycolate from 2-phosphoglycolate: step 1/1.</text>
</comment>
<dbReference type="PANTHER" id="PTHR43434:SF1">
    <property type="entry name" value="PHOSPHOGLYCOLATE PHOSPHATASE"/>
    <property type="match status" value="1"/>
</dbReference>
<evidence type="ECO:0000256" key="1">
    <source>
        <dbReference type="ARBA" id="ARBA00000830"/>
    </source>
</evidence>
<dbReference type="EMBL" id="BTHG01000001">
    <property type="protein sequence ID" value="GMN88825.1"/>
    <property type="molecule type" value="Genomic_DNA"/>
</dbReference>
<dbReference type="InterPro" id="IPR036412">
    <property type="entry name" value="HAD-like_sf"/>
</dbReference>
<dbReference type="Gene3D" id="3.40.50.1000">
    <property type="entry name" value="HAD superfamily/HAD-like"/>
    <property type="match status" value="1"/>
</dbReference>